<dbReference type="EC" id="2.3.2.27" evidence="3"/>
<dbReference type="Gene3D" id="1.10.510.10">
    <property type="entry name" value="Transferase(Phosphotransferase) domain 1"/>
    <property type="match status" value="1"/>
</dbReference>
<dbReference type="Proteomes" id="UP000467841">
    <property type="component" value="Unassembled WGS sequence"/>
</dbReference>
<accession>A0A6D2L5Y7</accession>
<dbReference type="InterPro" id="IPR008271">
    <property type="entry name" value="Ser/Thr_kinase_AS"/>
</dbReference>
<comment type="pathway">
    <text evidence="2">Protein modification; protein ubiquitination.</text>
</comment>
<dbReference type="FunFam" id="1.10.510.10:FF:000498">
    <property type="entry name" value="U-box domain-containing protein 51"/>
    <property type="match status" value="1"/>
</dbReference>
<feature type="coiled-coil region" evidence="9">
    <location>
        <begin position="319"/>
        <end position="408"/>
    </location>
</feature>
<dbReference type="InterPro" id="IPR051348">
    <property type="entry name" value="U-box_ubiquitin_ligases"/>
</dbReference>
<dbReference type="AlphaFoldDB" id="A0A6D2L5Y7"/>
<feature type="region of interest" description="Disordered" evidence="10">
    <location>
        <begin position="164"/>
        <end position="214"/>
    </location>
</feature>
<organism evidence="12 13">
    <name type="scientific">Microthlaspi erraticum</name>
    <dbReference type="NCBI Taxonomy" id="1685480"/>
    <lineage>
        <taxon>Eukaryota</taxon>
        <taxon>Viridiplantae</taxon>
        <taxon>Streptophyta</taxon>
        <taxon>Embryophyta</taxon>
        <taxon>Tracheophyta</taxon>
        <taxon>Spermatophyta</taxon>
        <taxon>Magnoliopsida</taxon>
        <taxon>eudicotyledons</taxon>
        <taxon>Gunneridae</taxon>
        <taxon>Pentapetalae</taxon>
        <taxon>rosids</taxon>
        <taxon>malvids</taxon>
        <taxon>Brassicales</taxon>
        <taxon>Brassicaceae</taxon>
        <taxon>Coluteocarpeae</taxon>
        <taxon>Microthlaspi</taxon>
    </lineage>
</organism>
<dbReference type="Gene3D" id="3.30.200.20">
    <property type="entry name" value="Phosphorylase Kinase, domain 1"/>
    <property type="match status" value="1"/>
</dbReference>
<dbReference type="InterPro" id="IPR001245">
    <property type="entry name" value="Ser-Thr/Tyr_kinase_cat_dom"/>
</dbReference>
<dbReference type="GO" id="GO:0004672">
    <property type="term" value="F:protein kinase activity"/>
    <property type="evidence" value="ECO:0007669"/>
    <property type="project" value="InterPro"/>
</dbReference>
<feature type="compositionally biased region" description="Polar residues" evidence="10">
    <location>
        <begin position="730"/>
        <end position="752"/>
    </location>
</feature>
<evidence type="ECO:0000256" key="4">
    <source>
        <dbReference type="ARBA" id="ARBA00022679"/>
    </source>
</evidence>
<keyword evidence="4" id="KW-0808">Transferase</keyword>
<feature type="compositionally biased region" description="Polar residues" evidence="10">
    <location>
        <begin position="250"/>
        <end position="263"/>
    </location>
</feature>
<evidence type="ECO:0000256" key="8">
    <source>
        <dbReference type="ARBA" id="ARBA00023054"/>
    </source>
</evidence>
<dbReference type="EMBL" id="CACVBM020001917">
    <property type="protein sequence ID" value="CAA7062043.1"/>
    <property type="molecule type" value="Genomic_DNA"/>
</dbReference>
<sequence>MWLPKQNATKKETGTGSVAVCIDKDKGSQHALKWTIDNLASRGQTISLIHVASKYSSDFDEGTPQQKQQSEKSAKDLFLSFHCYCSRKEINCRDILLEDVDKVRAIIEYVTTSAIENLVVGTASRNGFMRRFKTDLPTTVSKSAPDFCSVYVISKGKIASVRNASRPAPYHNNSMKISESDNPVTPEKAQRHQDSTGNTPSRPRRSVEIETTRSPLVKRQGMKTYCDLYDSDTDMSFMSPPHRESDISFISSGRPSVERSSFTLDFPESGRTSRMSTSSEQSIGSHRLGIKFSDPGFPSDSPNFSEESARTSSYSSQSLDDVEAEMKRLRLELKQTMDMYSTACKEALSARQQATELQKLRTEEERRLEEAKSSEEAAMSIVEKERAKAKAALEAADAAKRLAEVEAKRRLTAEMKTLKESDSFSRGFVRYRKYTVEEIEEATSNFAESNKVGEGGYGPVFRGFLDHTSVAVKVLRPDAAQGRSQFQKEVEVLSCIRHPNMVLLLGACPEFGILVYEYMAKGSLEDRLFMRGNTPPISWQLRFRIASEIATGLLFLHQTKPEPIVHRDLKPGNVLLDYNYVSKISDVGLARLVPAVAENVTQYRVTSAAGTFCYIDPEYQQTGMLGVKSDVYSLGIMLLQVLTAKQPMGLAYYVEQAIEEGTLKDMLDPAVPDWPMEEATSLAKLSLQCAELRRKDRPDLGKEILPELNRLRDIGEESLGTVYYAGSHGRSPNPSQVSISTSSDPCISNSESPVAESHAYFSDVERKSG</sequence>
<dbReference type="Pfam" id="PF00582">
    <property type="entry name" value="Usp"/>
    <property type="match status" value="1"/>
</dbReference>
<feature type="region of interest" description="Disordered" evidence="10">
    <location>
        <begin position="725"/>
        <end position="769"/>
    </location>
</feature>
<evidence type="ECO:0000313" key="12">
    <source>
        <dbReference type="EMBL" id="CAA7062043.1"/>
    </source>
</evidence>
<gene>
    <name evidence="12" type="ORF">MERR_LOCUS49279</name>
</gene>
<evidence type="ECO:0000256" key="6">
    <source>
        <dbReference type="ARBA" id="ARBA00022786"/>
    </source>
</evidence>
<evidence type="ECO:0000256" key="1">
    <source>
        <dbReference type="ARBA" id="ARBA00000900"/>
    </source>
</evidence>
<keyword evidence="7" id="KW-0067">ATP-binding</keyword>
<dbReference type="PROSITE" id="PS00108">
    <property type="entry name" value="PROTEIN_KINASE_ST"/>
    <property type="match status" value="1"/>
</dbReference>
<dbReference type="GO" id="GO:0005524">
    <property type="term" value="F:ATP binding"/>
    <property type="evidence" value="ECO:0007669"/>
    <property type="project" value="UniProtKB-KW"/>
</dbReference>
<evidence type="ECO:0000256" key="10">
    <source>
        <dbReference type="SAM" id="MobiDB-lite"/>
    </source>
</evidence>
<dbReference type="SUPFAM" id="SSF56112">
    <property type="entry name" value="Protein kinase-like (PK-like)"/>
    <property type="match status" value="1"/>
</dbReference>
<dbReference type="PANTHER" id="PTHR45647:SF30">
    <property type="entry name" value="KINASE WITH ADENINE NUCLEOTIDE ALPHA HYDROLASES-LIKE DOMAIN-CONTAINING PROTEIN"/>
    <property type="match status" value="1"/>
</dbReference>
<keyword evidence="8 9" id="KW-0175">Coiled coil</keyword>
<dbReference type="InterPro" id="IPR006016">
    <property type="entry name" value="UspA"/>
</dbReference>
<evidence type="ECO:0000313" key="13">
    <source>
        <dbReference type="Proteomes" id="UP000467841"/>
    </source>
</evidence>
<evidence type="ECO:0000256" key="2">
    <source>
        <dbReference type="ARBA" id="ARBA00004906"/>
    </source>
</evidence>
<dbReference type="GO" id="GO:0061630">
    <property type="term" value="F:ubiquitin protein ligase activity"/>
    <property type="evidence" value="ECO:0007669"/>
    <property type="project" value="UniProtKB-EC"/>
</dbReference>
<dbReference type="InterPro" id="IPR000719">
    <property type="entry name" value="Prot_kinase_dom"/>
</dbReference>
<dbReference type="FunFam" id="3.30.200.20:FF:000162">
    <property type="entry name" value="Adenine nucleotide alpha hydrolase-like domain kinase"/>
    <property type="match status" value="1"/>
</dbReference>
<evidence type="ECO:0000256" key="9">
    <source>
        <dbReference type="SAM" id="Coils"/>
    </source>
</evidence>
<dbReference type="Pfam" id="PF07714">
    <property type="entry name" value="PK_Tyr_Ser-Thr"/>
    <property type="match status" value="1"/>
</dbReference>
<proteinExistence type="predicted"/>
<name>A0A6D2L5Y7_9BRAS</name>
<dbReference type="InterPro" id="IPR011009">
    <property type="entry name" value="Kinase-like_dom_sf"/>
</dbReference>
<keyword evidence="5" id="KW-0547">Nucleotide-binding</keyword>
<dbReference type="Gene3D" id="3.40.50.620">
    <property type="entry name" value="HUPs"/>
    <property type="match status" value="1"/>
</dbReference>
<comment type="caution">
    <text evidence="12">The sequence shown here is derived from an EMBL/GenBank/DDBJ whole genome shotgun (WGS) entry which is preliminary data.</text>
</comment>
<keyword evidence="13" id="KW-1185">Reference proteome</keyword>
<evidence type="ECO:0000256" key="7">
    <source>
        <dbReference type="ARBA" id="ARBA00022840"/>
    </source>
</evidence>
<dbReference type="InterPro" id="IPR014729">
    <property type="entry name" value="Rossmann-like_a/b/a_fold"/>
</dbReference>
<dbReference type="CDD" id="cd01989">
    <property type="entry name" value="USP_STK_Ubox_N"/>
    <property type="match status" value="1"/>
</dbReference>
<keyword evidence="6" id="KW-0833">Ubl conjugation pathway</keyword>
<dbReference type="SUPFAM" id="SSF52402">
    <property type="entry name" value="Adenine nucleotide alpha hydrolases-like"/>
    <property type="match status" value="1"/>
</dbReference>
<feature type="compositionally biased region" description="Polar residues" evidence="10">
    <location>
        <begin position="171"/>
        <end position="183"/>
    </location>
</feature>
<comment type="catalytic activity">
    <reaction evidence="1">
        <text>S-ubiquitinyl-[E2 ubiquitin-conjugating enzyme]-L-cysteine + [acceptor protein]-L-lysine = [E2 ubiquitin-conjugating enzyme]-L-cysteine + N(6)-ubiquitinyl-[acceptor protein]-L-lysine.</text>
        <dbReference type="EC" id="2.3.2.27"/>
    </reaction>
</comment>
<reference evidence="12" key="1">
    <citation type="submission" date="2020-01" db="EMBL/GenBank/DDBJ databases">
        <authorList>
            <person name="Mishra B."/>
        </authorList>
    </citation>
    <scope>NUCLEOTIDE SEQUENCE [LARGE SCALE GENOMIC DNA]</scope>
</reference>
<evidence type="ECO:0000259" key="11">
    <source>
        <dbReference type="PROSITE" id="PS50011"/>
    </source>
</evidence>
<feature type="domain" description="Protein kinase" evidence="11">
    <location>
        <begin position="446"/>
        <end position="708"/>
    </location>
</feature>
<dbReference type="PANTHER" id="PTHR45647">
    <property type="entry name" value="OS02G0152300 PROTEIN"/>
    <property type="match status" value="1"/>
</dbReference>
<feature type="compositionally biased region" description="Polar residues" evidence="10">
    <location>
        <begin position="270"/>
        <end position="284"/>
    </location>
</feature>
<dbReference type="PROSITE" id="PS50011">
    <property type="entry name" value="PROTEIN_KINASE_DOM"/>
    <property type="match status" value="1"/>
</dbReference>
<evidence type="ECO:0000256" key="3">
    <source>
        <dbReference type="ARBA" id="ARBA00012483"/>
    </source>
</evidence>
<evidence type="ECO:0000256" key="5">
    <source>
        <dbReference type="ARBA" id="ARBA00022741"/>
    </source>
</evidence>
<feature type="region of interest" description="Disordered" evidence="10">
    <location>
        <begin position="250"/>
        <end position="319"/>
    </location>
</feature>
<protein>
    <recommendedName>
        <fullName evidence="3">RING-type E3 ubiquitin transferase</fullName>
        <ecNumber evidence="3">2.3.2.27</ecNumber>
    </recommendedName>
</protein>
<dbReference type="SMART" id="SM00220">
    <property type="entry name" value="S_TKc"/>
    <property type="match status" value="1"/>
</dbReference>
<dbReference type="OrthoDB" id="4062651at2759"/>